<evidence type="ECO:0000256" key="12">
    <source>
        <dbReference type="RuleBase" id="RU003661"/>
    </source>
</evidence>
<evidence type="ECO:0000256" key="7">
    <source>
        <dbReference type="ARBA" id="ARBA00022989"/>
    </source>
</evidence>
<feature type="chain" id="PRO_5010847089" description="ATP synthase complex subunit 8" evidence="13">
    <location>
        <begin position="32"/>
        <end position="60"/>
    </location>
</feature>
<evidence type="ECO:0000256" key="3">
    <source>
        <dbReference type="ARBA" id="ARBA00022448"/>
    </source>
</evidence>
<dbReference type="GO" id="GO:0015078">
    <property type="term" value="F:proton transmembrane transporter activity"/>
    <property type="evidence" value="ECO:0007669"/>
    <property type="project" value="InterPro"/>
</dbReference>
<proteinExistence type="inferred from homology"/>
<name>Q8HG45_ALLSI</name>
<evidence type="ECO:0000256" key="1">
    <source>
        <dbReference type="ARBA" id="ARBA00004304"/>
    </source>
</evidence>
<dbReference type="GO" id="GO:0015986">
    <property type="term" value="P:proton motive force-driven ATP synthesis"/>
    <property type="evidence" value="ECO:0007669"/>
    <property type="project" value="InterPro"/>
</dbReference>
<keyword evidence="4 12" id="KW-0138">CF(0)</keyword>
<evidence type="ECO:0000256" key="5">
    <source>
        <dbReference type="ARBA" id="ARBA00022692"/>
    </source>
</evidence>
<dbReference type="KEGG" id="asn:806138"/>
<sequence>MPQLNPEPWLTTLLITWISFIAFLQPKITSPAPVNDPTTRKPPTIKTWPWPWTQTCLINS</sequence>
<dbReference type="Proteomes" id="UP000189705">
    <property type="component" value="Mitochondrion MT"/>
</dbReference>
<dbReference type="GO" id="GO:0045259">
    <property type="term" value="C:proton-transporting ATP synthase complex"/>
    <property type="evidence" value="ECO:0007669"/>
    <property type="project" value="UniProtKB-KW"/>
</dbReference>
<evidence type="ECO:0000256" key="2">
    <source>
        <dbReference type="ARBA" id="ARBA00008892"/>
    </source>
</evidence>
<reference evidence="14 15" key="1">
    <citation type="submission" date="2002-05" db="EMBL/GenBank/DDBJ databases">
        <title>The complete mitochondrial genome sequence of Chinese alligator.</title>
        <authorList>
            <person name="Wu X."/>
            <person name="Wang Y."/>
            <person name="Zhou K."/>
            <person name="Zhu W."/>
            <person name="Nie J."/>
            <person name="Wang C."/>
            <person name="Xie W."/>
        </authorList>
    </citation>
    <scope>NUCLEOTIDE SEQUENCE</scope>
</reference>
<gene>
    <name evidence="16" type="primary">ATP8</name>
</gene>
<dbReference type="RefSeq" id="NP_758784.1">
    <property type="nucleotide sequence ID" value="NC_004448.1"/>
</dbReference>
<comment type="subcellular location">
    <subcellularLocation>
        <location evidence="1 12">Mitochondrion membrane</location>
        <topology evidence="1 12">Single-pass membrane protein</topology>
    </subcellularLocation>
</comment>
<evidence type="ECO:0000256" key="8">
    <source>
        <dbReference type="ARBA" id="ARBA00023065"/>
    </source>
</evidence>
<evidence type="ECO:0000256" key="13">
    <source>
        <dbReference type="SAM" id="SignalP"/>
    </source>
</evidence>
<protein>
    <recommendedName>
        <fullName evidence="12">ATP synthase complex subunit 8</fullName>
    </recommendedName>
</protein>
<evidence type="ECO:0000256" key="6">
    <source>
        <dbReference type="ARBA" id="ARBA00022781"/>
    </source>
</evidence>
<evidence type="ECO:0000256" key="9">
    <source>
        <dbReference type="ARBA" id="ARBA00023128"/>
    </source>
</evidence>
<evidence type="ECO:0000256" key="11">
    <source>
        <dbReference type="ARBA" id="ARBA00023310"/>
    </source>
</evidence>
<organism evidence="14">
    <name type="scientific">Alligator sinensis</name>
    <name type="common">Chinese alligator</name>
    <dbReference type="NCBI Taxonomy" id="38654"/>
    <lineage>
        <taxon>Eukaryota</taxon>
        <taxon>Metazoa</taxon>
        <taxon>Chordata</taxon>
        <taxon>Craniata</taxon>
        <taxon>Vertebrata</taxon>
        <taxon>Euteleostomi</taxon>
        <taxon>Archelosauria</taxon>
        <taxon>Archosauria</taxon>
        <taxon>Crocodylia</taxon>
        <taxon>Alligatoridae</taxon>
        <taxon>Alligatorinae</taxon>
        <taxon>Alligator</taxon>
    </lineage>
</organism>
<dbReference type="EMBL" id="AF511507">
    <property type="protein sequence ID" value="AAN84921.1"/>
    <property type="molecule type" value="Genomic_DNA"/>
</dbReference>
<keyword evidence="10" id="KW-0472">Membrane</keyword>
<reference evidence="15" key="3">
    <citation type="submission" date="2024-06" db="UniProtKB">
        <authorList>
            <consortium name="RefSeq"/>
        </authorList>
    </citation>
    <scope>NUCLEOTIDE SEQUENCE [LARGE SCALE GENOMIC DNA]</scope>
</reference>
<reference evidence="15 16" key="2">
    <citation type="submission" date="2002-12" db="EMBL/GenBank/DDBJ databases">
        <authorList>
            <consortium name="NCBI Genome Project"/>
        </authorList>
    </citation>
    <scope>NUCLEOTIDE SEQUENCE [LARGE SCALE GENOMIC DNA]</scope>
</reference>
<keyword evidence="3 12" id="KW-0813">Transport</keyword>
<keyword evidence="6 12" id="KW-0375">Hydrogen ion transport</keyword>
<dbReference type="STRING" id="38654.Q8HG45"/>
<keyword evidence="9 12" id="KW-0496">Mitochondrion</keyword>
<feature type="signal peptide" evidence="13">
    <location>
        <begin position="1"/>
        <end position="31"/>
    </location>
</feature>
<keyword evidence="15" id="KW-1185">Reference proteome</keyword>
<dbReference type="GO" id="GO:0031966">
    <property type="term" value="C:mitochondrial membrane"/>
    <property type="evidence" value="ECO:0007669"/>
    <property type="project" value="UniProtKB-SubCell"/>
</dbReference>
<dbReference type="AlphaFoldDB" id="Q8HG45"/>
<dbReference type="InterPro" id="IPR001421">
    <property type="entry name" value="ATP8_metazoa"/>
</dbReference>
<evidence type="ECO:0000256" key="10">
    <source>
        <dbReference type="ARBA" id="ARBA00023136"/>
    </source>
</evidence>
<keyword evidence="7" id="KW-1133">Transmembrane helix</keyword>
<keyword evidence="11" id="KW-0066">ATP synthesis</keyword>
<accession>Q8HG45</accession>
<keyword evidence="13" id="KW-0732">Signal</keyword>
<keyword evidence="8 12" id="KW-0406">Ion transport</keyword>
<keyword evidence="5 12" id="KW-0812">Transmembrane</keyword>
<geneLocation type="mitochondrion" evidence="14 16"/>
<evidence type="ECO:0000256" key="4">
    <source>
        <dbReference type="ARBA" id="ARBA00022547"/>
    </source>
</evidence>
<evidence type="ECO:0000313" key="14">
    <source>
        <dbReference type="EMBL" id="AAN84921.1"/>
    </source>
</evidence>
<reference evidence="16" key="4">
    <citation type="submission" date="2025-04" db="UniProtKB">
        <authorList>
            <consortium name="RefSeq"/>
        </authorList>
    </citation>
    <scope>IDENTIFICATION</scope>
</reference>
<evidence type="ECO:0000313" key="15">
    <source>
        <dbReference type="Proteomes" id="UP000189705"/>
    </source>
</evidence>
<comment type="similarity">
    <text evidence="2 12">Belongs to the ATPase protein 8 family.</text>
</comment>
<evidence type="ECO:0000313" key="16">
    <source>
        <dbReference type="RefSeq" id="NP_758784.1"/>
    </source>
</evidence>
<dbReference type="Pfam" id="PF00895">
    <property type="entry name" value="ATP-synt_8"/>
    <property type="match status" value="1"/>
</dbReference>